<organism evidence="1 2">
    <name type="scientific">Bacillus tequilensis</name>
    <dbReference type="NCBI Taxonomy" id="227866"/>
    <lineage>
        <taxon>Bacteria</taxon>
        <taxon>Bacillati</taxon>
        <taxon>Bacillota</taxon>
        <taxon>Bacilli</taxon>
        <taxon>Bacillales</taxon>
        <taxon>Bacillaceae</taxon>
        <taxon>Bacillus</taxon>
    </lineage>
</organism>
<dbReference type="InterPro" id="IPR005500">
    <property type="entry name" value="DUF309"/>
</dbReference>
<accession>A0A6H0WMC6</accession>
<dbReference type="EMBL" id="CP048852">
    <property type="protein sequence ID" value="QIW80496.1"/>
    <property type="molecule type" value="Genomic_DNA"/>
</dbReference>
<keyword evidence="2" id="KW-1185">Reference proteome</keyword>
<name>A0A6H0WMC6_9BACI</name>
<dbReference type="SUPFAM" id="SSF140663">
    <property type="entry name" value="TTHA0068-like"/>
    <property type="match status" value="1"/>
</dbReference>
<proteinExistence type="predicted"/>
<dbReference type="RefSeq" id="WP_167872795.1">
    <property type="nucleotide sequence ID" value="NZ_CP048852.1"/>
</dbReference>
<gene>
    <name evidence="1" type="ORF">G4P54_12160</name>
</gene>
<dbReference type="PANTHER" id="PTHR34796">
    <property type="entry name" value="EXPRESSED PROTEIN"/>
    <property type="match status" value="1"/>
</dbReference>
<reference evidence="1 2" key="1">
    <citation type="submission" date="2020-02" db="EMBL/GenBank/DDBJ databases">
        <title>Genome sequencing, annotation and comparative genomic analysis of Bacillus tequilensis EA-CB0015, an effective biological control agent against Pseudocercospora fijiensis in banana plants.</title>
        <authorList>
            <person name="Cuellar-Gaviria T.Z."/>
            <person name="Ju K.-S."/>
            <person name="Villegas-Escobar V."/>
        </authorList>
    </citation>
    <scope>NUCLEOTIDE SEQUENCE [LARGE SCALE GENOMIC DNA]</scope>
    <source>
        <strain evidence="1 2">EA-CB0015</strain>
    </source>
</reference>
<dbReference type="Gene3D" id="1.10.3450.10">
    <property type="entry name" value="TTHA0068-like"/>
    <property type="match status" value="1"/>
</dbReference>
<evidence type="ECO:0000313" key="2">
    <source>
        <dbReference type="Proteomes" id="UP000501914"/>
    </source>
</evidence>
<dbReference type="KEGG" id="bteq:G4P54_12160"/>
<evidence type="ECO:0000313" key="1">
    <source>
        <dbReference type="EMBL" id="QIW80496.1"/>
    </source>
</evidence>
<dbReference type="InterPro" id="IPR023203">
    <property type="entry name" value="TTHA0068_sf"/>
</dbReference>
<dbReference type="PANTHER" id="PTHR34796:SF1">
    <property type="entry name" value="EXPRESSED PROTEIN"/>
    <property type="match status" value="1"/>
</dbReference>
<sequence length="174" mass="20909">MYPKAYIDYLVEFHATRDYFECHEILEEYWKEDPPKKRKRHWVGFIQLAVALYHYRRQNMAGANRLMANSIRILQTEKQAVEGLGLDHGRLLELMQSVYEQIVMGSSYRSVMLPIKDEKLEEACRIECKKKEYTWGQPSTLTNTFLIDKHRLRDRTDVILEREKEIERRKKNRG</sequence>
<dbReference type="Proteomes" id="UP000501914">
    <property type="component" value="Chromosome"/>
</dbReference>
<dbReference type="Pfam" id="PF03745">
    <property type="entry name" value="DUF309"/>
    <property type="match status" value="1"/>
</dbReference>
<dbReference type="AlphaFoldDB" id="A0A6H0WMC6"/>
<protein>
    <submittedName>
        <fullName evidence="1">DUF309 domain-containing protein</fullName>
    </submittedName>
</protein>